<proteinExistence type="predicted"/>
<evidence type="ECO:0000313" key="2">
    <source>
        <dbReference type="EMBL" id="SOS74799.1"/>
    </source>
</evidence>
<organism evidence="2 3">
    <name type="scientific">Tenacibaculum piscium</name>
    <dbReference type="NCBI Taxonomy" id="1458515"/>
    <lineage>
        <taxon>Bacteria</taxon>
        <taxon>Pseudomonadati</taxon>
        <taxon>Bacteroidota</taxon>
        <taxon>Flavobacteriia</taxon>
        <taxon>Flavobacteriales</taxon>
        <taxon>Flavobacteriaceae</taxon>
        <taxon>Tenacibaculum</taxon>
    </lineage>
</organism>
<keyword evidence="1" id="KW-0732">Signal</keyword>
<reference evidence="3" key="1">
    <citation type="submission" date="2017-11" db="EMBL/GenBank/DDBJ databases">
        <authorList>
            <person name="Duchaud E."/>
        </authorList>
    </citation>
    <scope>NUCLEOTIDE SEQUENCE [LARGE SCALE GENOMIC DNA]</scope>
    <source>
        <strain evidence="3">Tenacibaculum sp. TNO020</strain>
    </source>
</reference>
<dbReference type="Proteomes" id="UP000234211">
    <property type="component" value="Unassembled WGS sequence"/>
</dbReference>
<protein>
    <submittedName>
        <fullName evidence="2">Probable lipoprotein</fullName>
    </submittedName>
</protein>
<evidence type="ECO:0000256" key="1">
    <source>
        <dbReference type="SAM" id="SignalP"/>
    </source>
</evidence>
<dbReference type="PROSITE" id="PS51257">
    <property type="entry name" value="PROKAR_LIPOPROTEIN"/>
    <property type="match status" value="1"/>
</dbReference>
<dbReference type="RefSeq" id="WP_101917591.1">
    <property type="nucleotide sequence ID" value="NZ_JAJGWS010000006.1"/>
</dbReference>
<keyword evidence="3" id="KW-1185">Reference proteome</keyword>
<dbReference type="EMBL" id="OENF01000034">
    <property type="protein sequence ID" value="SOS74799.1"/>
    <property type="molecule type" value="Genomic_DNA"/>
</dbReference>
<sequence>MKKTLFFMLFLATISMSIGCKTTTSAVNTKLDNKTEKMLKGNWTISAINYTGANLFKVTSFNIADSNCFIGSNWSFISNNNKGQMSLNNPSTSCVDFNSPTTWYINKEGNFVLKIINSHKAKNVNNGFVLNINNLTQTSFDLVDKINVAGSIKNITYSFQRN</sequence>
<dbReference type="AlphaFoldDB" id="A0A2H1YH31"/>
<evidence type="ECO:0000313" key="3">
    <source>
        <dbReference type="Proteomes" id="UP000234211"/>
    </source>
</evidence>
<accession>A0A2H1YH31</accession>
<keyword evidence="2" id="KW-0449">Lipoprotein</keyword>
<feature type="chain" id="PRO_5013937510" evidence="1">
    <location>
        <begin position="27"/>
        <end position="162"/>
    </location>
</feature>
<dbReference type="OrthoDB" id="1121756at2"/>
<name>A0A2H1YH31_9FLAO</name>
<feature type="signal peptide" evidence="1">
    <location>
        <begin position="1"/>
        <end position="26"/>
    </location>
</feature>
<gene>
    <name evidence="2" type="ORF">TNO020_40017</name>
</gene>